<protein>
    <recommendedName>
        <fullName evidence="4">Tandem-95 repeat protein</fullName>
    </recommendedName>
</protein>
<geneLocation type="plasmid" evidence="3"/>
<dbReference type="Gene3D" id="2.60.40.2810">
    <property type="match status" value="1"/>
</dbReference>
<dbReference type="NCBIfam" id="NF012211">
    <property type="entry name" value="tand_rpt_95"/>
    <property type="match status" value="1"/>
</dbReference>
<dbReference type="RefSeq" id="WP_010466573.1">
    <property type="nucleotide sequence ID" value="NZ_CP005961.1"/>
</dbReference>
<evidence type="ECO:0000313" key="3">
    <source>
        <dbReference type="Proteomes" id="UP000026913"/>
    </source>
</evidence>
<evidence type="ECO:0000313" key="2">
    <source>
        <dbReference type="EMBL" id="AHZ73693.1"/>
    </source>
</evidence>
<accession>A0A024EMY5</accession>
<feature type="chain" id="PRO_5001528538" description="Tandem-95 repeat protein" evidence="1">
    <location>
        <begin position="23"/>
        <end position="2258"/>
    </location>
</feature>
<dbReference type="KEGG" id="pman:OU5_P0441"/>
<keyword evidence="2" id="KW-0614">Plasmid</keyword>
<name>A0A024EMY5_9PSED</name>
<keyword evidence="1" id="KW-0732">Signal</keyword>
<gene>
    <name evidence="2" type="ORF">OU5_P0441</name>
</gene>
<dbReference type="EMBL" id="CP005961">
    <property type="protein sequence ID" value="AHZ73693.1"/>
    <property type="molecule type" value="Genomic_DNA"/>
</dbReference>
<sequence>MKKKAILALSALALSWSLTGNAASQCIESGESLVINPIASFEGGSVTVSYSLKRSDCTSTGSFSLPIAVGGPKGSQLGKCEGVRTKEEFSCSGSAALPAGFTGPLVIGVGGVLAETIVQPKQTQPVAEDMEVLNDEDKTLVIPLVLKGVGVTADSFELENLPDSDVGQILLKGTTVTFIPLPGWSGITGFSYRGKDQHGVYSNVANVRIVTSLMNDPPIVIPHPAIGSEDIPFTFTPVVKDIDGVDIYQLVVEAQGSHVVASVSDDRHSLKITPELNWNGEDVIKITAMDAAGEKSPVTDIRVVIQPVNDAPVVDAISINTDEDVAGRSPIIFTDQDGQAPYRFTVGGQPSKSIGGCGIDGNYVVFTPAKDWNGQTTCLVTAIDANNASSKPAVVTINVNPVPDKPVVQSTTVTMNQGASTSVILAVTDPDKVDTFSLSSTTPQDATFGSFSFNGSKLSVTLSPSFVGSRVIAYTAKDSFGLSSDTGFITVKVQPVNAAPVVDAIDALTSIETPVSVELTATDANHDSPLTFAIAQSVAPAAGSLTLVKNVLTFSPATGFVGTATSKVTATDTAGAVSASQTITFNVQADQIVAYDPDVPDSHAIVIVQQPPANVGVITAVGMNVSFVPVEGYFGPGSFKYKVRDTAGLESAVKDGVIIVDKTNFAPTSATADLTAYEGEASAAVTPTVTDKNLYDAGQHTFTVPIQAMTGVAEVVSNKIIYNAPFGFQGKTSFKFIARDLAGAEVIGTANVTVIAKNFPPTMVALDMQTTEMTPVSGAPTVVDPNPTDTFTFKVLGTPVGGAAVAAGGKVSYSPREGWTGTDSFLISATDAAGSTVIGMATVTVVPNNLAPEGLVGTITGLENTPAAPYYPVITDKNLYDQGQHLLKVVTQPASGSVAVTGNMLIFTPAKDFIGDDSFIVEATDLGGLKVSGAVAVHVLKNNLQPVSAALSITTYENTKSAAFKPDVVDPNVWDSFSYEVVSQPSHGSVLASQNGYIYTPNPSYVGNDSFAFRVVDAGGEYIESLARVAVLRKNTPPTGLKPTTVYFYEGVGGKERLSAVDANDWGSHTFEVVSQPEHGYVWFNGNDEMNFKTDGRTQTSVVIKVTDQGGESVNVTVALMPKSIADVVDQMPIEQIDKDSLSTPAITKEFNRTDGRPGLMVTEPVAIQALGTDVIAFVEKTSGLGLKVGRKPLDPGQAVRLPIDRVTVDSLGAAVAALTAGEAGKGRLLLFRGDLTGSAFAIPYEVWSLQGAIKTSADSVPLGLQSVRAQFEPGNNVCLNTVRTLSAQNSNPYDNPVCLLEFTKPLPEYKDLSSDSTLALQGTAADVGSYPIEASSYIVGPDGQKYLLGTYSKTVTFVSPVATVKIGPKYPFNKAYFKVEDLDIEFVQQSGTACDLTIIERRAMTAASSYSTKPLCLVEWEEISPGLTIRPNWERPYLVGNAQMLGENKIQWKLSVFTPSGKKIDLGTDKFTFDVIEPSFPKVTYTSKTKVNDTLLVSPLAGGYIGDAVVTSVSARLQLKNNVNQGKVQSEEIAPSFGDIMTVYRRIYTAPYTALWQKRSLFVDVNYTLLPDLITHSVVDVLAVPDESIVPIIDNENGKILSTEALEVNVGIGDAYDSTKTYNESTMGAWEIRLIQKPTWNTVTEVAPWVRADGAGHASFALDVAALAGKNLRVFAEARIISPVPEYTVTRTSPQPLSLAILNGAALDGSIRALRLTGEAPLRVTLFADVTNRAWTKDLGNVRWEQSTEGGAWTEIPNKSRTPQRIALTLAKGKYKIRAELTNKHSGAKSMTDEIEIAAYNIPKGILKGAGNTFLDANARFRVLQVNAQPIDLSNIDVEWSYDRGVTWTPGSDSVVFTRSTEERVYVYMRMRYKDSPTDDPRVWKTIRSGVAFRKVRPPRVQLIGPRRPEVGKESTWVANLLMPYPNMDLTMDGEFIMPDGKTIVPGQEAKYTPVDSDVTDQRTYLSYRAWINGYRDRGGEGITQQRITFWIYDWPAWAISPTFSAEYAPADLSLRVRNIGEFKAVEGVYYDWEMPAMPGYSVVKDDNMALRILTIDEPGEFPFKVHVYDARGNYTLVEKNMTFKEPPPWSITLKWTGDNNAARAPLGIMVRPEITGGHPKDRITSMAYTLNGTEIDTGGSRYARATLPAEGQYQVAMAVQSQMNKGGTGEVSIDVKQNQKPTCDLQVKESGSAWTATAKCVDPDGRIARHNWYVNDKLQGLGGSMITISKRTYPEAPKILLYATDDSAEDSAPVVW</sequence>
<organism evidence="2 3">
    <name type="scientific">Pseudomonas mandelii JR-1</name>
    <dbReference type="NCBI Taxonomy" id="1147786"/>
    <lineage>
        <taxon>Bacteria</taxon>
        <taxon>Pseudomonadati</taxon>
        <taxon>Pseudomonadota</taxon>
        <taxon>Gammaproteobacteria</taxon>
        <taxon>Pseudomonadales</taxon>
        <taxon>Pseudomonadaceae</taxon>
        <taxon>Pseudomonas</taxon>
    </lineage>
</organism>
<evidence type="ECO:0008006" key="4">
    <source>
        <dbReference type="Google" id="ProtNLM"/>
    </source>
</evidence>
<proteinExistence type="predicted"/>
<dbReference type="OrthoDB" id="5830493at2"/>
<feature type="signal peptide" evidence="1">
    <location>
        <begin position="1"/>
        <end position="22"/>
    </location>
</feature>
<dbReference type="Pfam" id="PF17963">
    <property type="entry name" value="Big_9"/>
    <property type="match status" value="5"/>
</dbReference>
<dbReference type="HOGENOM" id="CLU_230567_0_0_6"/>
<evidence type="ECO:0000256" key="1">
    <source>
        <dbReference type="SAM" id="SignalP"/>
    </source>
</evidence>
<reference evidence="2 3" key="1">
    <citation type="journal article" date="2012" name="J. Bacteriol.">
        <title>Genome sequence of cold-adapted Pseudomonas mandelii strain JR-1.</title>
        <authorList>
            <person name="Jang S.H."/>
            <person name="Kim J."/>
            <person name="Kim J."/>
            <person name="Hong S."/>
            <person name="Lee C."/>
        </authorList>
    </citation>
    <scope>NUCLEOTIDE SEQUENCE [LARGE SCALE GENOMIC DNA]</scope>
    <source>
        <strain evidence="2 3">JR-1</strain>
        <plasmid evidence="3">Plasmid</plasmid>
    </source>
</reference>
<dbReference type="Proteomes" id="UP000026913">
    <property type="component" value="Plasmid unnamed"/>
</dbReference>
<dbReference type="Gene3D" id="2.60.40.3440">
    <property type="match status" value="3"/>
</dbReference>